<dbReference type="GO" id="GO:0048473">
    <property type="term" value="P:D-methionine transmembrane transport"/>
    <property type="evidence" value="ECO:0007669"/>
    <property type="project" value="TreeGrafter"/>
</dbReference>
<feature type="transmembrane region" description="Helical" evidence="7">
    <location>
        <begin position="138"/>
        <end position="159"/>
    </location>
</feature>
<feature type="transmembrane region" description="Helical" evidence="7">
    <location>
        <begin position="54"/>
        <end position="75"/>
    </location>
</feature>
<keyword evidence="6 7" id="KW-0472">Membrane</keyword>
<evidence type="ECO:0000256" key="1">
    <source>
        <dbReference type="ARBA" id="ARBA00004651"/>
    </source>
</evidence>
<dbReference type="Gene3D" id="1.10.3720.10">
    <property type="entry name" value="MetI-like"/>
    <property type="match status" value="1"/>
</dbReference>
<evidence type="ECO:0000256" key="3">
    <source>
        <dbReference type="ARBA" id="ARBA00022475"/>
    </source>
</evidence>
<evidence type="ECO:0000256" key="4">
    <source>
        <dbReference type="ARBA" id="ARBA00022692"/>
    </source>
</evidence>
<feature type="transmembrane region" description="Helical" evidence="7">
    <location>
        <begin position="179"/>
        <end position="203"/>
    </location>
</feature>
<evidence type="ECO:0000256" key="2">
    <source>
        <dbReference type="ARBA" id="ARBA00022448"/>
    </source>
</evidence>
<dbReference type="InterPro" id="IPR051322">
    <property type="entry name" value="AA_ABC_Transporter_Permease"/>
</dbReference>
<dbReference type="AlphaFoldDB" id="A0A2M9HEP8"/>
<dbReference type="SUPFAM" id="SSF161098">
    <property type="entry name" value="MetI-like"/>
    <property type="match status" value="1"/>
</dbReference>
<evidence type="ECO:0000313" key="9">
    <source>
        <dbReference type="EMBL" id="PJM75275.1"/>
    </source>
</evidence>
<dbReference type="PROSITE" id="PS50928">
    <property type="entry name" value="ABC_TM1"/>
    <property type="match status" value="1"/>
</dbReference>
<evidence type="ECO:0000256" key="7">
    <source>
        <dbReference type="RuleBase" id="RU363032"/>
    </source>
</evidence>
<keyword evidence="3" id="KW-1003">Cell membrane</keyword>
<dbReference type="InterPro" id="IPR035906">
    <property type="entry name" value="MetI-like_sf"/>
</dbReference>
<dbReference type="Proteomes" id="UP000231451">
    <property type="component" value="Unassembled WGS sequence"/>
</dbReference>
<organism evidence="9 10">
    <name type="scientific">Bifidobacterium simiarum</name>
    <dbReference type="NCBI Taxonomy" id="2045441"/>
    <lineage>
        <taxon>Bacteria</taxon>
        <taxon>Bacillati</taxon>
        <taxon>Actinomycetota</taxon>
        <taxon>Actinomycetes</taxon>
        <taxon>Bifidobacteriales</taxon>
        <taxon>Bifidobacteriaceae</taxon>
        <taxon>Bifidobacterium</taxon>
    </lineage>
</organism>
<comment type="caution">
    <text evidence="9">The sequence shown here is derived from an EMBL/GenBank/DDBJ whole genome shotgun (WGS) entry which is preliminary data.</text>
</comment>
<keyword evidence="4 7" id="KW-0812">Transmembrane</keyword>
<feature type="transmembrane region" description="Helical" evidence="7">
    <location>
        <begin position="112"/>
        <end position="131"/>
    </location>
</feature>
<accession>A0A2M9HEP8</accession>
<evidence type="ECO:0000313" key="10">
    <source>
        <dbReference type="Proteomes" id="UP000231451"/>
    </source>
</evidence>
<dbReference type="EMBL" id="PEBK01000005">
    <property type="protein sequence ID" value="PJM75275.1"/>
    <property type="molecule type" value="Genomic_DNA"/>
</dbReference>
<comment type="subcellular location">
    <subcellularLocation>
        <location evidence="1 7">Cell membrane</location>
        <topology evidence="1 7">Multi-pass membrane protein</topology>
    </subcellularLocation>
</comment>
<evidence type="ECO:0000256" key="5">
    <source>
        <dbReference type="ARBA" id="ARBA00022989"/>
    </source>
</evidence>
<feature type="domain" description="ABC transmembrane type-1" evidence="8">
    <location>
        <begin position="5"/>
        <end position="203"/>
    </location>
</feature>
<name>A0A2M9HEP8_9BIFI</name>
<comment type="similarity">
    <text evidence="7">Belongs to the binding-protein-dependent transport system permease family.</text>
</comment>
<evidence type="ECO:0000259" key="8">
    <source>
        <dbReference type="PROSITE" id="PS50928"/>
    </source>
</evidence>
<keyword evidence="5 7" id="KW-1133">Transmembrane helix</keyword>
<dbReference type="PANTHER" id="PTHR30450">
    <property type="entry name" value="ABC TRANSPORTER PERMEASE"/>
    <property type="match status" value="1"/>
</dbReference>
<gene>
    <name evidence="9" type="ORF">CSQ87_05760</name>
</gene>
<keyword evidence="10" id="KW-1185">Reference proteome</keyword>
<sequence length="207" mass="21585">MLPALESTAYMVIISTVLSAVIGLVLAVVLVVTAPGGLHPNRIAYRTLDIIVNILRSFPFIILAVAIIPLTRLIVGTSIGEVAALVPLIAVGAPFTARLFEGSLKAVDHDLIVATSSFGASTLQVVVSVMIPEAIPSIVLNVTLATISILGLTAMAGAIGAGGLGAVAITYGYQNFDDVIMYGTVIVLVVLVQLIQLIGNLIYRRLR</sequence>
<evidence type="ECO:0000256" key="6">
    <source>
        <dbReference type="ARBA" id="ARBA00023136"/>
    </source>
</evidence>
<keyword evidence="2 7" id="KW-0813">Transport</keyword>
<dbReference type="GO" id="GO:0005886">
    <property type="term" value="C:plasma membrane"/>
    <property type="evidence" value="ECO:0007669"/>
    <property type="project" value="UniProtKB-SubCell"/>
</dbReference>
<proteinExistence type="inferred from homology"/>
<protein>
    <submittedName>
        <fullName evidence="9">Methionine ABC transporter permease</fullName>
    </submittedName>
</protein>
<dbReference type="Pfam" id="PF00528">
    <property type="entry name" value="BPD_transp_1"/>
    <property type="match status" value="1"/>
</dbReference>
<feature type="transmembrane region" description="Helical" evidence="7">
    <location>
        <begin position="12"/>
        <end position="34"/>
    </location>
</feature>
<dbReference type="InterPro" id="IPR000515">
    <property type="entry name" value="MetI-like"/>
</dbReference>
<dbReference type="PANTHER" id="PTHR30450:SF1">
    <property type="entry name" value="D-METHIONINE TRANSPORT SYSTEM PERMEASE PROTEIN METI-RELATED"/>
    <property type="match status" value="1"/>
</dbReference>
<reference evidence="9 10" key="1">
    <citation type="submission" date="2017-10" db="EMBL/GenBank/DDBJ databases">
        <title>Draft genome sequences of strains TRE 1, TRE 9, TRE H and TRI 7, isolated from tamarins, belonging to four potential novel Bifidobacterium species.</title>
        <authorList>
            <person name="Mattarelli P."/>
            <person name="Modesto M."/>
            <person name="Puglisi E."/>
            <person name="Morelli L."/>
            <person name="Spezio C."/>
            <person name="Bonetti A."/>
            <person name="Sandri C."/>
        </authorList>
    </citation>
    <scope>NUCLEOTIDE SEQUENCE [LARGE SCALE GENOMIC DNA]</scope>
    <source>
        <strain evidence="10">TRI7</strain>
    </source>
</reference>
<dbReference type="OrthoDB" id="9793490at2"/>
<dbReference type="CDD" id="cd06261">
    <property type="entry name" value="TM_PBP2"/>
    <property type="match status" value="1"/>
</dbReference>